<keyword evidence="2" id="KW-1185">Reference proteome</keyword>
<dbReference type="InterPro" id="IPR036397">
    <property type="entry name" value="RNaseH_sf"/>
</dbReference>
<evidence type="ECO:0000313" key="2">
    <source>
        <dbReference type="Proteomes" id="UP001558713"/>
    </source>
</evidence>
<comment type="caution">
    <text evidence="1">The sequence shown here is derived from an EMBL/GenBank/DDBJ whole genome shotgun (WGS) entry which is preliminary data.</text>
</comment>
<dbReference type="CDD" id="cd09272">
    <property type="entry name" value="RNase_HI_RT_Ty1"/>
    <property type="match status" value="1"/>
</dbReference>
<evidence type="ECO:0000313" key="1">
    <source>
        <dbReference type="EMBL" id="KAL1223770.1"/>
    </source>
</evidence>
<dbReference type="InterPro" id="IPR012337">
    <property type="entry name" value="RNaseH-like_sf"/>
</dbReference>
<dbReference type="Proteomes" id="UP001558713">
    <property type="component" value="Unassembled WGS sequence"/>
</dbReference>
<organism evidence="1 2">
    <name type="scientific">Cardamine amara subsp. amara</name>
    <dbReference type="NCBI Taxonomy" id="228776"/>
    <lineage>
        <taxon>Eukaryota</taxon>
        <taxon>Viridiplantae</taxon>
        <taxon>Streptophyta</taxon>
        <taxon>Embryophyta</taxon>
        <taxon>Tracheophyta</taxon>
        <taxon>Spermatophyta</taxon>
        <taxon>Magnoliopsida</taxon>
        <taxon>eudicotyledons</taxon>
        <taxon>Gunneridae</taxon>
        <taxon>Pentapetalae</taxon>
        <taxon>rosids</taxon>
        <taxon>malvids</taxon>
        <taxon>Brassicales</taxon>
        <taxon>Brassicaceae</taxon>
        <taxon>Cardamineae</taxon>
        <taxon>Cardamine</taxon>
    </lineage>
</organism>
<dbReference type="Gene3D" id="3.30.420.10">
    <property type="entry name" value="Ribonuclease H-like superfamily/Ribonuclease H"/>
    <property type="match status" value="1"/>
</dbReference>
<dbReference type="SUPFAM" id="SSF53098">
    <property type="entry name" value="Ribonuclease H-like"/>
    <property type="match status" value="1"/>
</dbReference>
<dbReference type="PANTHER" id="PTHR11439">
    <property type="entry name" value="GAG-POL-RELATED RETROTRANSPOSON"/>
    <property type="match status" value="1"/>
</dbReference>
<dbReference type="EMBL" id="JBANAX010000065">
    <property type="protein sequence ID" value="KAL1223770.1"/>
    <property type="molecule type" value="Genomic_DNA"/>
</dbReference>
<gene>
    <name evidence="1" type="ORF">V5N11_005824</name>
</gene>
<dbReference type="PANTHER" id="PTHR11439:SF491">
    <property type="entry name" value="INTEGRASE CATALYTIC DOMAIN-CONTAINING PROTEIN"/>
    <property type="match status" value="1"/>
</dbReference>
<accession>A0ABD1C2W2</accession>
<sequence length="227" mass="25901">MARLMPYMMISMEKLRTTVKWVLRYLKGAQDRKIVFRKSVSLDTTQRVDRHGHGKSVSIDTTTRVDRHGHDFKVEGFCDSDFAGDLDRSRSISGYVFTCGGTVISWKSSLQHVVALSTTEAEYMALVEAVKEAIWLKGLAEEFGFKQDTVEIWCDSQSALSLAKNNVHHERTKHINRKLHFIRDIVASGEVKLSKIPTERNEADMLTKVLPVDKFEKALSFLNLEEH</sequence>
<proteinExistence type="predicted"/>
<name>A0ABD1C2W2_CARAN</name>
<dbReference type="AlphaFoldDB" id="A0ABD1C2W2"/>
<reference evidence="1 2" key="1">
    <citation type="submission" date="2024-04" db="EMBL/GenBank/DDBJ databases">
        <title>Genome assembly C_amara_ONT_v2.</title>
        <authorList>
            <person name="Yant L."/>
            <person name="Moore C."/>
            <person name="Slenker M."/>
        </authorList>
    </citation>
    <scope>NUCLEOTIDE SEQUENCE [LARGE SCALE GENOMIC DNA]</scope>
    <source>
        <tissue evidence="1">Leaf</tissue>
    </source>
</reference>
<protein>
    <submittedName>
        <fullName evidence="1">Retrovirus-related Pol polyprotein from transposon TNT 1-94</fullName>
    </submittedName>
</protein>